<dbReference type="HOGENOM" id="CLU_038717_3_0_1"/>
<feature type="transmembrane region" description="Helical" evidence="1">
    <location>
        <begin position="7"/>
        <end position="25"/>
    </location>
</feature>
<dbReference type="STRING" id="645133.E3QYK9"/>
<dbReference type="GeneID" id="24416191"/>
<feature type="transmembrane region" description="Helical" evidence="1">
    <location>
        <begin position="283"/>
        <end position="303"/>
    </location>
</feature>
<feature type="transmembrane region" description="Helical" evidence="1">
    <location>
        <begin position="159"/>
        <end position="178"/>
    </location>
</feature>
<accession>E3QYK9</accession>
<dbReference type="EMBL" id="GG697404">
    <property type="protein sequence ID" value="EFQ35947.1"/>
    <property type="molecule type" value="Genomic_DNA"/>
</dbReference>
<protein>
    <submittedName>
        <fullName evidence="2">Uncharacterized protein</fullName>
    </submittedName>
</protein>
<dbReference type="OrthoDB" id="72269at2759"/>
<dbReference type="Proteomes" id="UP000008782">
    <property type="component" value="Unassembled WGS sequence"/>
</dbReference>
<feature type="transmembrane region" description="Helical" evidence="1">
    <location>
        <begin position="324"/>
        <end position="342"/>
    </location>
</feature>
<keyword evidence="1" id="KW-1133">Transmembrane helix</keyword>
<reference evidence="3" key="1">
    <citation type="journal article" date="2012" name="Nat. Genet.">
        <title>Lifestyle transitions in plant pathogenic Colletotrichum fungi deciphered by genome and transcriptome analyses.</title>
        <authorList>
            <person name="O'Connell R.J."/>
            <person name="Thon M.R."/>
            <person name="Hacquard S."/>
            <person name="Amyotte S.G."/>
            <person name="Kleemann J."/>
            <person name="Torres M.F."/>
            <person name="Damm U."/>
            <person name="Buiate E.A."/>
            <person name="Epstein L."/>
            <person name="Alkan N."/>
            <person name="Altmueller J."/>
            <person name="Alvarado-Balderrama L."/>
            <person name="Bauser C.A."/>
            <person name="Becker C."/>
            <person name="Birren B.W."/>
            <person name="Chen Z."/>
            <person name="Choi J."/>
            <person name="Crouch J.A."/>
            <person name="Duvick J.P."/>
            <person name="Farman M.A."/>
            <person name="Gan P."/>
            <person name="Heiman D."/>
            <person name="Henrissat B."/>
            <person name="Howard R.J."/>
            <person name="Kabbage M."/>
            <person name="Koch C."/>
            <person name="Kracher B."/>
            <person name="Kubo Y."/>
            <person name="Law A.D."/>
            <person name="Lebrun M.-H."/>
            <person name="Lee Y.-H."/>
            <person name="Miyara I."/>
            <person name="Moore N."/>
            <person name="Neumann U."/>
            <person name="Nordstroem K."/>
            <person name="Panaccione D.G."/>
            <person name="Panstruga R."/>
            <person name="Place M."/>
            <person name="Proctor R.H."/>
            <person name="Prusky D."/>
            <person name="Rech G."/>
            <person name="Reinhardt R."/>
            <person name="Rollins J.A."/>
            <person name="Rounsley S."/>
            <person name="Schardl C.L."/>
            <person name="Schwartz D.C."/>
            <person name="Shenoy N."/>
            <person name="Shirasu K."/>
            <person name="Sikhakolli U.R."/>
            <person name="Stueber K."/>
            <person name="Sukno S.A."/>
            <person name="Sweigard J.A."/>
            <person name="Takano Y."/>
            <person name="Takahara H."/>
            <person name="Trail F."/>
            <person name="van der Does H.C."/>
            <person name="Voll L.M."/>
            <person name="Will I."/>
            <person name="Young S."/>
            <person name="Zeng Q."/>
            <person name="Zhang J."/>
            <person name="Zhou S."/>
            <person name="Dickman M.B."/>
            <person name="Schulze-Lefert P."/>
            <person name="Ver Loren van Themaat E."/>
            <person name="Ma L.-J."/>
            <person name="Vaillancourt L.J."/>
        </authorList>
    </citation>
    <scope>NUCLEOTIDE SEQUENCE [LARGE SCALE GENOMIC DNA]</scope>
    <source>
        <strain evidence="3">M1.001 / M2 / FGSC 10212</strain>
    </source>
</reference>
<dbReference type="RefSeq" id="XP_008099967.1">
    <property type="nucleotide sequence ID" value="XM_008101776.1"/>
</dbReference>
<evidence type="ECO:0000313" key="3">
    <source>
        <dbReference type="Proteomes" id="UP000008782"/>
    </source>
</evidence>
<dbReference type="AlphaFoldDB" id="E3QYK9"/>
<gene>
    <name evidence="2" type="ORF">GLRG_10826</name>
</gene>
<evidence type="ECO:0000256" key="1">
    <source>
        <dbReference type="SAM" id="Phobius"/>
    </source>
</evidence>
<dbReference type="eggNOG" id="ENOG502SHFM">
    <property type="taxonomic scope" value="Eukaryota"/>
</dbReference>
<keyword evidence="1" id="KW-0472">Membrane</keyword>
<name>E3QYK9_COLGM</name>
<dbReference type="VEuPathDB" id="FungiDB:GLRG_10826"/>
<feature type="transmembrane region" description="Helical" evidence="1">
    <location>
        <begin position="52"/>
        <end position="70"/>
    </location>
</feature>
<sequence>MLSHKRIYTTISVVGLILLWGIMYTNGGLQAMSNTAISGVFPDNSTLQTKHVGIFPLDLQLNILIAFFASVSKLHGVDAGPYIMLLDLTTALLAINMAVLVESRRRSGIWLRSPALWQYAWNCGGVAAFLPIWCLLYVTQRDTKVAVPMPPADSHTFPLTALLSILLEAPLLLPAWMGWSSTNIQMGVVHFFCGPPIFSGFQALVSQIVALTHNQRSMASSKSGIRTAYFITGSITGVVHLGSILFILVSSPPGLSLSRVYFPHSNLIQIGEPNILVEAAFQFLQYDYIIMNATILVLGTHLIRTKPGNLFTTVTRKPGSLVTFYGLTALLGPGASMAYAMSCEEDFSDVSGTKK</sequence>
<feature type="transmembrane region" description="Helical" evidence="1">
    <location>
        <begin position="184"/>
        <end position="206"/>
    </location>
</feature>
<proteinExistence type="predicted"/>
<feature type="transmembrane region" description="Helical" evidence="1">
    <location>
        <begin position="119"/>
        <end position="138"/>
    </location>
</feature>
<evidence type="ECO:0000313" key="2">
    <source>
        <dbReference type="EMBL" id="EFQ35947.1"/>
    </source>
</evidence>
<organism evidence="3">
    <name type="scientific">Colletotrichum graminicola (strain M1.001 / M2 / FGSC 10212)</name>
    <name type="common">Maize anthracnose fungus</name>
    <name type="synonym">Glomerella graminicola</name>
    <dbReference type="NCBI Taxonomy" id="645133"/>
    <lineage>
        <taxon>Eukaryota</taxon>
        <taxon>Fungi</taxon>
        <taxon>Dikarya</taxon>
        <taxon>Ascomycota</taxon>
        <taxon>Pezizomycotina</taxon>
        <taxon>Sordariomycetes</taxon>
        <taxon>Hypocreomycetidae</taxon>
        <taxon>Glomerellales</taxon>
        <taxon>Glomerellaceae</taxon>
        <taxon>Colletotrichum</taxon>
        <taxon>Colletotrichum graminicola species complex</taxon>
    </lineage>
</organism>
<keyword evidence="1" id="KW-0812">Transmembrane</keyword>
<feature type="transmembrane region" description="Helical" evidence="1">
    <location>
        <begin position="82"/>
        <end position="99"/>
    </location>
</feature>
<keyword evidence="3" id="KW-1185">Reference proteome</keyword>
<feature type="transmembrane region" description="Helical" evidence="1">
    <location>
        <begin position="227"/>
        <end position="249"/>
    </location>
</feature>